<reference evidence="6" key="1">
    <citation type="journal article" date="2014" name="Science">
        <title>The coffee genome provides insight into the convergent evolution of caffeine biosynthesis.</title>
        <authorList>
            <person name="Denoeud F."/>
            <person name="Carretero-Paulet L."/>
            <person name="Dereeper A."/>
            <person name="Droc G."/>
            <person name="Guyot R."/>
            <person name="Pietrella M."/>
            <person name="Zheng C."/>
            <person name="Alberti A."/>
            <person name="Anthony F."/>
            <person name="Aprea G."/>
            <person name="Aury J.M."/>
            <person name="Bento P."/>
            <person name="Bernard M."/>
            <person name="Bocs S."/>
            <person name="Campa C."/>
            <person name="Cenci A."/>
            <person name="Combes M.C."/>
            <person name="Crouzillat D."/>
            <person name="Da Silva C."/>
            <person name="Daddiego L."/>
            <person name="De Bellis F."/>
            <person name="Dussert S."/>
            <person name="Garsmeur O."/>
            <person name="Gayraud T."/>
            <person name="Guignon V."/>
            <person name="Jahn K."/>
            <person name="Jamilloux V."/>
            <person name="Joet T."/>
            <person name="Labadie K."/>
            <person name="Lan T."/>
            <person name="Leclercq J."/>
            <person name="Lepelley M."/>
            <person name="Leroy T."/>
            <person name="Li L.T."/>
            <person name="Librado P."/>
            <person name="Lopez L."/>
            <person name="Munoz A."/>
            <person name="Noel B."/>
            <person name="Pallavicini A."/>
            <person name="Perrotta G."/>
            <person name="Poncet V."/>
            <person name="Pot D."/>
            <person name="Priyono X."/>
            <person name="Rigoreau M."/>
            <person name="Rouard M."/>
            <person name="Rozas J."/>
            <person name="Tranchant-Dubreuil C."/>
            <person name="VanBuren R."/>
            <person name="Zhang Q."/>
            <person name="Andrade A.C."/>
            <person name="Argout X."/>
            <person name="Bertrand B."/>
            <person name="de Kochko A."/>
            <person name="Graziosi G."/>
            <person name="Henry R.J."/>
            <person name="Jayarama X."/>
            <person name="Ming R."/>
            <person name="Nagai C."/>
            <person name="Rounsley S."/>
            <person name="Sankoff D."/>
            <person name="Giuliano G."/>
            <person name="Albert V.A."/>
            <person name="Wincker P."/>
            <person name="Lashermes P."/>
        </authorList>
    </citation>
    <scope>NUCLEOTIDE SEQUENCE [LARGE SCALE GENOMIC DNA]</scope>
    <source>
        <strain evidence="6">cv. DH200-94</strain>
    </source>
</reference>
<dbReference type="InterPro" id="IPR041469">
    <property type="entry name" value="Subtilisin-like_FN3"/>
</dbReference>
<accession>A0A068VAK1</accession>
<dbReference type="STRING" id="49390.A0A068VAK1"/>
<dbReference type="Gene3D" id="3.40.50.200">
    <property type="entry name" value="Peptidase S8/S53 domain"/>
    <property type="match status" value="1"/>
</dbReference>
<protein>
    <submittedName>
        <fullName evidence="5">DH200=94 genomic scaffold, scaffold_177</fullName>
    </submittedName>
</protein>
<dbReference type="Proteomes" id="UP000295252">
    <property type="component" value="Unassembled WGS sequence"/>
</dbReference>
<gene>
    <name evidence="5" type="ORF">GSCOC_T00006676001</name>
</gene>
<dbReference type="InterPro" id="IPR045051">
    <property type="entry name" value="SBT"/>
</dbReference>
<dbReference type="PhylomeDB" id="A0A068VAK1"/>
<dbReference type="SUPFAM" id="SSF52743">
    <property type="entry name" value="Subtilisin-like"/>
    <property type="match status" value="1"/>
</dbReference>
<dbReference type="InParanoid" id="A0A068VAK1"/>
<keyword evidence="6" id="KW-1185">Reference proteome</keyword>
<dbReference type="InterPro" id="IPR000209">
    <property type="entry name" value="Peptidase_S8/S53_dom"/>
</dbReference>
<proteinExistence type="inferred from homology"/>
<evidence type="ECO:0000256" key="1">
    <source>
        <dbReference type="ARBA" id="ARBA00011073"/>
    </source>
</evidence>
<dbReference type="GO" id="GO:0004252">
    <property type="term" value="F:serine-type endopeptidase activity"/>
    <property type="evidence" value="ECO:0007669"/>
    <property type="project" value="InterPro"/>
</dbReference>
<dbReference type="Pfam" id="PF17766">
    <property type="entry name" value="fn3_6"/>
    <property type="match status" value="1"/>
</dbReference>
<feature type="domain" description="Subtilisin-like protease fibronectin type-III" evidence="4">
    <location>
        <begin position="446"/>
        <end position="515"/>
    </location>
</feature>
<evidence type="ECO:0000313" key="5">
    <source>
        <dbReference type="EMBL" id="CDP17736.1"/>
    </source>
</evidence>
<evidence type="ECO:0000313" key="6">
    <source>
        <dbReference type="Proteomes" id="UP000295252"/>
    </source>
</evidence>
<dbReference type="Gramene" id="CDP17736">
    <property type="protein sequence ID" value="CDP17736"/>
    <property type="gene ID" value="GSCOC_T00006676001"/>
</dbReference>
<dbReference type="Gene3D" id="2.60.40.2310">
    <property type="match status" value="1"/>
</dbReference>
<sequence>MMTFKKILQRGYFVYGCLFLRAKLSLILHRPPPFCKLGIYKCSRIITSVPAHGYHMRTGKSVALPLTTRACFIKILDRLCITPFAIHTSASHNFTSTFKTSLTWLTIFFTLNPGSSSMLRTMWGRCTDSRQLGRNGTAWFQRTASDDKDVRDFLCRDVSDFNFPDILAAMDAAITDGVDVISLSLGNLHSPIRYRNKTISRYSTRREVISLANEAPWVLTLGASSIDKKIRASALLGNHEVLEGESAFQPVDFPSTLLPLVYPGSEAAYCSSESLNSVDVKGQVVLCQTGEISAITRGRNEHEGYTTSAEAHVLPATDVSYADAVKIMAYTSSTNSPTATIFFNGTAIGDFHAPVVASFSSRGPNQASPGILKLDIIGPGVNILAAWHKSVDNNTNTKATFNIISGTSMSCPHLRGVAVLLKSEHPDWSPAAIKICNSESSIPEAQLNYPSFSIILGSNLERYTKTVTNVGETNSSYTVQIAPPAGVDVTVEPSTLNFSGLNQKITYTFILEGEKWEKLGKILEKNFSKFLV</sequence>
<dbReference type="PANTHER" id="PTHR10795">
    <property type="entry name" value="PROPROTEIN CONVERTASE SUBTILISIN/KEXIN"/>
    <property type="match status" value="1"/>
</dbReference>
<dbReference type="AlphaFoldDB" id="A0A068VAK1"/>
<dbReference type="EMBL" id="HG739261">
    <property type="protein sequence ID" value="CDP17736.1"/>
    <property type="molecule type" value="Genomic_DNA"/>
</dbReference>
<comment type="similarity">
    <text evidence="1">Belongs to the peptidase S8 family.</text>
</comment>
<organism evidence="5 6">
    <name type="scientific">Coffea canephora</name>
    <name type="common">Robusta coffee</name>
    <dbReference type="NCBI Taxonomy" id="49390"/>
    <lineage>
        <taxon>Eukaryota</taxon>
        <taxon>Viridiplantae</taxon>
        <taxon>Streptophyta</taxon>
        <taxon>Embryophyta</taxon>
        <taxon>Tracheophyta</taxon>
        <taxon>Spermatophyta</taxon>
        <taxon>Magnoliopsida</taxon>
        <taxon>eudicotyledons</taxon>
        <taxon>Gunneridae</taxon>
        <taxon>Pentapetalae</taxon>
        <taxon>asterids</taxon>
        <taxon>lamiids</taxon>
        <taxon>Gentianales</taxon>
        <taxon>Rubiaceae</taxon>
        <taxon>Ixoroideae</taxon>
        <taxon>Gardenieae complex</taxon>
        <taxon>Bertiereae - Coffeeae clade</taxon>
        <taxon>Coffeeae</taxon>
        <taxon>Coffea</taxon>
    </lineage>
</organism>
<keyword evidence="2" id="KW-0732">Signal</keyword>
<dbReference type="InterPro" id="IPR036852">
    <property type="entry name" value="Peptidase_S8/S53_dom_sf"/>
</dbReference>
<feature type="domain" description="Peptidase S8/S53" evidence="3">
    <location>
        <begin position="161"/>
        <end position="434"/>
    </location>
</feature>
<dbReference type="Pfam" id="PF00082">
    <property type="entry name" value="Peptidase_S8"/>
    <property type="match status" value="1"/>
</dbReference>
<dbReference type="GO" id="GO:0006508">
    <property type="term" value="P:proteolysis"/>
    <property type="evidence" value="ECO:0007669"/>
    <property type="project" value="InterPro"/>
</dbReference>
<evidence type="ECO:0000259" key="4">
    <source>
        <dbReference type="Pfam" id="PF17766"/>
    </source>
</evidence>
<dbReference type="CDD" id="cd02120">
    <property type="entry name" value="PA_subtilisin_like"/>
    <property type="match status" value="1"/>
</dbReference>
<evidence type="ECO:0000256" key="2">
    <source>
        <dbReference type="ARBA" id="ARBA00022729"/>
    </source>
</evidence>
<name>A0A068VAK1_COFCA</name>
<evidence type="ECO:0000259" key="3">
    <source>
        <dbReference type="Pfam" id="PF00082"/>
    </source>
</evidence>